<dbReference type="Gramene" id="mRNA:HanXRQr2_Chr12g0559681">
    <property type="protein sequence ID" value="CDS:HanXRQr2_Chr12g0559681.1"/>
    <property type="gene ID" value="HanXRQr2_Chr12g0559681"/>
</dbReference>
<name>A0A9K3HJI6_HELAN</name>
<evidence type="ECO:0000313" key="2">
    <source>
        <dbReference type="EMBL" id="KAF5779456.1"/>
    </source>
</evidence>
<accession>A0A9K3HJI6</accession>
<sequence length="63" mass="7203">MSLEREREWRWSSSDDGGGHVLGGGSGGLGQWLTGFILEREKNETSSIIYIHVIFWFYLLNTI</sequence>
<dbReference type="Proteomes" id="UP000215914">
    <property type="component" value="Unassembled WGS sequence"/>
</dbReference>
<comment type="caution">
    <text evidence="2">The sequence shown here is derived from an EMBL/GenBank/DDBJ whole genome shotgun (WGS) entry which is preliminary data.</text>
</comment>
<proteinExistence type="predicted"/>
<evidence type="ECO:0000313" key="3">
    <source>
        <dbReference type="Proteomes" id="UP000215914"/>
    </source>
</evidence>
<dbReference type="EMBL" id="MNCJ02000327">
    <property type="protein sequence ID" value="KAF5779456.1"/>
    <property type="molecule type" value="Genomic_DNA"/>
</dbReference>
<reference evidence="2" key="2">
    <citation type="submission" date="2020-06" db="EMBL/GenBank/DDBJ databases">
        <title>Helianthus annuus Genome sequencing and assembly Release 2.</title>
        <authorList>
            <person name="Gouzy J."/>
            <person name="Langlade N."/>
            <person name="Munos S."/>
        </authorList>
    </citation>
    <scope>NUCLEOTIDE SEQUENCE</scope>
    <source>
        <tissue evidence="2">Leaves</tissue>
    </source>
</reference>
<organism evidence="2 3">
    <name type="scientific">Helianthus annuus</name>
    <name type="common">Common sunflower</name>
    <dbReference type="NCBI Taxonomy" id="4232"/>
    <lineage>
        <taxon>Eukaryota</taxon>
        <taxon>Viridiplantae</taxon>
        <taxon>Streptophyta</taxon>
        <taxon>Embryophyta</taxon>
        <taxon>Tracheophyta</taxon>
        <taxon>Spermatophyta</taxon>
        <taxon>Magnoliopsida</taxon>
        <taxon>eudicotyledons</taxon>
        <taxon>Gunneridae</taxon>
        <taxon>Pentapetalae</taxon>
        <taxon>asterids</taxon>
        <taxon>campanulids</taxon>
        <taxon>Asterales</taxon>
        <taxon>Asteraceae</taxon>
        <taxon>Asteroideae</taxon>
        <taxon>Heliantheae alliance</taxon>
        <taxon>Heliantheae</taxon>
        <taxon>Helianthus</taxon>
    </lineage>
</organism>
<dbReference type="AlphaFoldDB" id="A0A9K3HJI6"/>
<gene>
    <name evidence="2" type="ORF">HanXRQr2_Chr12g0559681</name>
</gene>
<feature type="compositionally biased region" description="Basic and acidic residues" evidence="1">
    <location>
        <begin position="1"/>
        <end position="10"/>
    </location>
</feature>
<evidence type="ECO:0000256" key="1">
    <source>
        <dbReference type="SAM" id="MobiDB-lite"/>
    </source>
</evidence>
<feature type="region of interest" description="Disordered" evidence="1">
    <location>
        <begin position="1"/>
        <end position="27"/>
    </location>
</feature>
<keyword evidence="3" id="KW-1185">Reference proteome</keyword>
<protein>
    <submittedName>
        <fullName evidence="2">Uncharacterized protein</fullName>
    </submittedName>
</protein>
<reference evidence="2" key="1">
    <citation type="journal article" date="2017" name="Nature">
        <title>The sunflower genome provides insights into oil metabolism, flowering and Asterid evolution.</title>
        <authorList>
            <person name="Badouin H."/>
            <person name="Gouzy J."/>
            <person name="Grassa C.J."/>
            <person name="Murat F."/>
            <person name="Staton S.E."/>
            <person name="Cottret L."/>
            <person name="Lelandais-Briere C."/>
            <person name="Owens G.L."/>
            <person name="Carrere S."/>
            <person name="Mayjonade B."/>
            <person name="Legrand L."/>
            <person name="Gill N."/>
            <person name="Kane N.C."/>
            <person name="Bowers J.E."/>
            <person name="Hubner S."/>
            <person name="Bellec A."/>
            <person name="Berard A."/>
            <person name="Berges H."/>
            <person name="Blanchet N."/>
            <person name="Boniface M.C."/>
            <person name="Brunel D."/>
            <person name="Catrice O."/>
            <person name="Chaidir N."/>
            <person name="Claudel C."/>
            <person name="Donnadieu C."/>
            <person name="Faraut T."/>
            <person name="Fievet G."/>
            <person name="Helmstetter N."/>
            <person name="King M."/>
            <person name="Knapp S.J."/>
            <person name="Lai Z."/>
            <person name="Le Paslier M.C."/>
            <person name="Lippi Y."/>
            <person name="Lorenzon L."/>
            <person name="Mandel J.R."/>
            <person name="Marage G."/>
            <person name="Marchand G."/>
            <person name="Marquand E."/>
            <person name="Bret-Mestries E."/>
            <person name="Morien E."/>
            <person name="Nambeesan S."/>
            <person name="Nguyen T."/>
            <person name="Pegot-Espagnet P."/>
            <person name="Pouilly N."/>
            <person name="Raftis F."/>
            <person name="Sallet E."/>
            <person name="Schiex T."/>
            <person name="Thomas J."/>
            <person name="Vandecasteele C."/>
            <person name="Vares D."/>
            <person name="Vear F."/>
            <person name="Vautrin S."/>
            <person name="Crespi M."/>
            <person name="Mangin B."/>
            <person name="Burke J.M."/>
            <person name="Salse J."/>
            <person name="Munos S."/>
            <person name="Vincourt P."/>
            <person name="Rieseberg L.H."/>
            <person name="Langlade N.B."/>
        </authorList>
    </citation>
    <scope>NUCLEOTIDE SEQUENCE</scope>
    <source>
        <tissue evidence="2">Leaves</tissue>
    </source>
</reference>